<name>A0ACD3BDP3_9AGAR</name>
<dbReference type="Proteomes" id="UP000308600">
    <property type="component" value="Unassembled WGS sequence"/>
</dbReference>
<evidence type="ECO:0000313" key="1">
    <source>
        <dbReference type="EMBL" id="TFK75112.1"/>
    </source>
</evidence>
<gene>
    <name evidence="1" type="ORF">BDN72DRAFT_758385</name>
</gene>
<protein>
    <submittedName>
        <fullName evidence="1">Uncharacterized protein</fullName>
    </submittedName>
</protein>
<accession>A0ACD3BDP3</accession>
<reference evidence="1 2" key="1">
    <citation type="journal article" date="2019" name="Nat. Ecol. Evol.">
        <title>Megaphylogeny resolves global patterns of mushroom evolution.</title>
        <authorList>
            <person name="Varga T."/>
            <person name="Krizsan K."/>
            <person name="Foldi C."/>
            <person name="Dima B."/>
            <person name="Sanchez-Garcia M."/>
            <person name="Sanchez-Ramirez S."/>
            <person name="Szollosi G.J."/>
            <person name="Szarkandi J.G."/>
            <person name="Papp V."/>
            <person name="Albert L."/>
            <person name="Andreopoulos W."/>
            <person name="Angelini C."/>
            <person name="Antonin V."/>
            <person name="Barry K.W."/>
            <person name="Bougher N.L."/>
            <person name="Buchanan P."/>
            <person name="Buyck B."/>
            <person name="Bense V."/>
            <person name="Catcheside P."/>
            <person name="Chovatia M."/>
            <person name="Cooper J."/>
            <person name="Damon W."/>
            <person name="Desjardin D."/>
            <person name="Finy P."/>
            <person name="Geml J."/>
            <person name="Haridas S."/>
            <person name="Hughes K."/>
            <person name="Justo A."/>
            <person name="Karasinski D."/>
            <person name="Kautmanova I."/>
            <person name="Kiss B."/>
            <person name="Kocsube S."/>
            <person name="Kotiranta H."/>
            <person name="LaButti K.M."/>
            <person name="Lechner B.E."/>
            <person name="Liimatainen K."/>
            <person name="Lipzen A."/>
            <person name="Lukacs Z."/>
            <person name="Mihaltcheva S."/>
            <person name="Morgado L.N."/>
            <person name="Niskanen T."/>
            <person name="Noordeloos M.E."/>
            <person name="Ohm R.A."/>
            <person name="Ortiz-Santana B."/>
            <person name="Ovrebo C."/>
            <person name="Racz N."/>
            <person name="Riley R."/>
            <person name="Savchenko A."/>
            <person name="Shiryaev A."/>
            <person name="Soop K."/>
            <person name="Spirin V."/>
            <person name="Szebenyi C."/>
            <person name="Tomsovsky M."/>
            <person name="Tulloss R.E."/>
            <person name="Uehling J."/>
            <person name="Grigoriev I.V."/>
            <person name="Vagvolgyi C."/>
            <person name="Papp T."/>
            <person name="Martin F.M."/>
            <person name="Miettinen O."/>
            <person name="Hibbett D.S."/>
            <person name="Nagy L.G."/>
        </authorList>
    </citation>
    <scope>NUCLEOTIDE SEQUENCE [LARGE SCALE GENOMIC DNA]</scope>
    <source>
        <strain evidence="1 2">NL-1719</strain>
    </source>
</reference>
<proteinExistence type="predicted"/>
<evidence type="ECO:0000313" key="2">
    <source>
        <dbReference type="Proteomes" id="UP000308600"/>
    </source>
</evidence>
<keyword evidence="2" id="KW-1185">Reference proteome</keyword>
<dbReference type="EMBL" id="ML208264">
    <property type="protein sequence ID" value="TFK75112.1"/>
    <property type="molecule type" value="Genomic_DNA"/>
</dbReference>
<organism evidence="1 2">
    <name type="scientific">Pluteus cervinus</name>
    <dbReference type="NCBI Taxonomy" id="181527"/>
    <lineage>
        <taxon>Eukaryota</taxon>
        <taxon>Fungi</taxon>
        <taxon>Dikarya</taxon>
        <taxon>Basidiomycota</taxon>
        <taxon>Agaricomycotina</taxon>
        <taxon>Agaricomycetes</taxon>
        <taxon>Agaricomycetidae</taxon>
        <taxon>Agaricales</taxon>
        <taxon>Pluteineae</taxon>
        <taxon>Pluteaceae</taxon>
        <taxon>Pluteus</taxon>
    </lineage>
</organism>
<sequence length="632" mass="70396">MKDLCILGREVERDSKSKMDAILERVEELLYRAIQFCYKEEIYEHVRSFAHTATIRHPYPGDDEEAIDIDKDDDENGPSDFDSPLVRDTNPKGVFSPTAPAKPIPKAPAPWWEIARPHPSSSRLGRFRPNAPALSATAATPTALNVYQARCEVEAERSNTPIRIISHFSSTESVLSIPSMGDWKDRTPILQYIIDAEPVGSTNKYTTEDSLTVGLAEIAYHSAIDPSRKLIFVGDRDRVKSFEWGKPGAEGHVHKKLKAVHTFDSDRFNGPMIVLGDGRFIRAGKGKMGVWDLNELAQETHAMYGKKPIGGRKISVDDEFFGRDDPENIERSWGTAVGQTIDLWMSNLKPGVMKSHPSGTPNLVLFSAEFDHDNTSADPRAHYSCVTLDIEQGKPVSRILGHGDAVSEFSTSSADPNVFVTGCGDGYARLFDVRAHFPVITFDVAHNNEGCSAVALAHPDGIPSLFTGLERGEHIKFWDIRAQAVVYDLGTGNNAVGSIAWDEHKQVLYAATACDYITRHGDRVDYRKLKVPRPPKSARESKKQTGGGEDVEMSDAEDDDEEDGDEWDDEDDFSDEGVDEYGEYAGRGWPKKAHNTEDYYPHLFDAGSHRLIRYSFKADPSSDVLPENDWYD</sequence>